<evidence type="ECO:0000256" key="1">
    <source>
        <dbReference type="SAM" id="Phobius"/>
    </source>
</evidence>
<keyword evidence="1" id="KW-0812">Transmembrane</keyword>
<dbReference type="PIRSF" id="PIRSF036389">
    <property type="entry name" value="IOR_B"/>
    <property type="match status" value="1"/>
</dbReference>
<dbReference type="SMART" id="SM01008">
    <property type="entry name" value="Ald_Xan_dh_C"/>
    <property type="match status" value="1"/>
</dbReference>
<evidence type="ECO:0000313" key="4">
    <source>
        <dbReference type="Proteomes" id="UP000558284"/>
    </source>
</evidence>
<feature type="domain" description="Aldehyde oxidase/xanthine dehydrogenase a/b hammerhead" evidence="2">
    <location>
        <begin position="227"/>
        <end position="305"/>
    </location>
</feature>
<dbReference type="InterPro" id="IPR052516">
    <property type="entry name" value="N-heterocyclic_Hydroxylase"/>
</dbReference>
<dbReference type="InterPro" id="IPR008274">
    <property type="entry name" value="AldOxase/xan_DH_MoCoBD1"/>
</dbReference>
<keyword evidence="1" id="KW-1133">Transmembrane helix</keyword>
<dbReference type="Gene3D" id="3.30.365.10">
    <property type="entry name" value="Aldehyde oxidase/xanthine dehydrogenase, molybdopterin binding domain"/>
    <property type="match status" value="4"/>
</dbReference>
<dbReference type="InterPro" id="IPR000674">
    <property type="entry name" value="Ald_Oxase/Xan_DH_a/b"/>
</dbReference>
<gene>
    <name evidence="3" type="ORF">H0241_28955</name>
</gene>
<evidence type="ECO:0000313" key="3">
    <source>
        <dbReference type="EMBL" id="MBA1144239.1"/>
    </source>
</evidence>
<dbReference type="PANTHER" id="PTHR47495:SF2">
    <property type="entry name" value="ALDEHYDE DEHYDROGENASE"/>
    <property type="match status" value="1"/>
</dbReference>
<reference evidence="3 4" key="1">
    <citation type="submission" date="2020-07" db="EMBL/GenBank/DDBJ databases">
        <title>Definition of the novel symbiovar canariense within Mesorhizobium novociceri, a new species of genus Mesorhizobium nodulating Cicer canariense in the Caldera de Taburiente National Park (La Palma, Canary Islands).</title>
        <authorList>
            <person name="Leon-Barrios M."/>
            <person name="Perez-Yepez J."/>
            <person name="Flores-Felix J.D."/>
            <person name="Ramirez-Baena M.H."/>
            <person name="Pulido-Suarez L."/>
            <person name="Igual J.M."/>
            <person name="Velazquez E."/>
            <person name="Peix A."/>
        </authorList>
    </citation>
    <scope>NUCLEOTIDE SEQUENCE [LARGE SCALE GENOMIC DNA]</scope>
    <source>
        <strain evidence="3 4">CCANP35</strain>
    </source>
</reference>
<dbReference type="InterPro" id="IPR037165">
    <property type="entry name" value="AldOxase/xan_DH_Mopterin-bd_sf"/>
</dbReference>
<name>A0A838BDT4_9HYPH</name>
<proteinExistence type="predicted"/>
<organism evidence="3 4">
    <name type="scientific">Mesorhizobium neociceri</name>
    <dbReference type="NCBI Taxonomy" id="1307853"/>
    <lineage>
        <taxon>Bacteria</taxon>
        <taxon>Pseudomonadati</taxon>
        <taxon>Pseudomonadota</taxon>
        <taxon>Alphaproteobacteria</taxon>
        <taxon>Hyphomicrobiales</taxon>
        <taxon>Phyllobacteriaceae</taxon>
        <taxon>Mesorhizobium</taxon>
    </lineage>
</organism>
<dbReference type="Pfam" id="PF02738">
    <property type="entry name" value="MoCoBD_1"/>
    <property type="match status" value="1"/>
</dbReference>
<evidence type="ECO:0000259" key="2">
    <source>
        <dbReference type="SMART" id="SM01008"/>
    </source>
</evidence>
<dbReference type="EMBL" id="JACDTY010000021">
    <property type="protein sequence ID" value="MBA1144239.1"/>
    <property type="molecule type" value="Genomic_DNA"/>
</dbReference>
<dbReference type="InterPro" id="IPR012368">
    <property type="entry name" value="OxRdtase_Mopterin-bd_su_IorB"/>
</dbReference>
<dbReference type="AlphaFoldDB" id="A0A838BDT4"/>
<comment type="caution">
    <text evidence="3">The sequence shown here is derived from an EMBL/GenBank/DDBJ whole genome shotgun (WGS) entry which is preliminary data.</text>
</comment>
<keyword evidence="4" id="KW-1185">Reference proteome</keyword>
<dbReference type="InterPro" id="IPR046867">
    <property type="entry name" value="AldOxase/xan_DH_MoCoBD2"/>
</dbReference>
<sequence>MIPKLMQYVVLPTVQAQASRRQFLLGVFAAGTGIAVGYRILAASPAVASGTPADEAGPHTFSPYLTIDGDGKVTVLSSQFEMGQGSYNGLATLVADELDADWSAIDVRGVAGNVKAYGNVAFGGAIQGTGGSTSMVTSWERYRKAGAAARAVLVAAAASEWGVPPAEITIENGVLAHPSGKTGGFGAFAAKAAAIPTPADVKLKQPGDWKLIGNAKLKRFDSARKANGTEQYTIDIKLPGMLTAVMIHPPLFGAKLKSFDAAAARAVKGVVDVVETPRGIAVVGEHMWAAMKGRDAVTVVWDETAAEKRSSQELMSMYKDLAGKAPTAVARKDGDVEAGFAAAAKVIEASYEFPYLAHAAMEPLNAVARRNEDGTLEIWGGHQFPDVYQTLASQIVGITPDKVQLHVMKTGGSFGRRAVFDGDVVVEAVYIAKAIGYRAPVKVQWTREDDMRAGRYRPAYVHQLKAGIDSSGKLVAWSAHVVGQSIMAKTMFDGMVQNGVDPTSVEGANNLPYVIPNQIVGLTTTDVGVPVLWWRSVGSTHTAFAAETFIDEVAEAAGRDPIEYRLSMLEPQSRHATVLKLAAEKAGWTKPLPKGRFRGVSVAESFGSVVAQIAEVSTDGKGGVKVERVVAAVDCGLTVNPDQVRAQVEGGIGFGLGAILGEEITLTAGKVDQSNFDAYTPLRIDAMPVVEVHILASANPPTGIGEPGVPPVGPAVANAVYKALGKRIRVMPFTKTLNA</sequence>
<keyword evidence="1" id="KW-0472">Membrane</keyword>
<dbReference type="RefSeq" id="WP_181061190.1">
    <property type="nucleotide sequence ID" value="NZ_JACDTY010000021.1"/>
</dbReference>
<accession>A0A838BDT4</accession>
<dbReference type="Pfam" id="PF20256">
    <property type="entry name" value="MoCoBD_2"/>
    <property type="match status" value="2"/>
</dbReference>
<dbReference type="GO" id="GO:0016491">
    <property type="term" value="F:oxidoreductase activity"/>
    <property type="evidence" value="ECO:0007669"/>
    <property type="project" value="InterPro"/>
</dbReference>
<feature type="transmembrane region" description="Helical" evidence="1">
    <location>
        <begin position="23"/>
        <end position="41"/>
    </location>
</feature>
<dbReference type="Gene3D" id="3.90.1170.50">
    <property type="entry name" value="Aldehyde oxidase/xanthine dehydrogenase, a/b hammerhead"/>
    <property type="match status" value="1"/>
</dbReference>
<dbReference type="PANTHER" id="PTHR47495">
    <property type="entry name" value="ALDEHYDE DEHYDROGENASE"/>
    <property type="match status" value="1"/>
</dbReference>
<dbReference type="Proteomes" id="UP000558284">
    <property type="component" value="Unassembled WGS sequence"/>
</dbReference>
<dbReference type="SUPFAM" id="SSF56003">
    <property type="entry name" value="Molybdenum cofactor-binding domain"/>
    <property type="match status" value="2"/>
</dbReference>
<protein>
    <submittedName>
        <fullName evidence="3">Xanthine dehydrogenase family protein molybdopterin-binding subunit</fullName>
    </submittedName>
</protein>